<gene>
    <name evidence="7" type="ORF">FHS88_000158</name>
</gene>
<dbReference type="GO" id="GO:0008324">
    <property type="term" value="F:monoatomic cation transmembrane transporter activity"/>
    <property type="evidence" value="ECO:0007669"/>
    <property type="project" value="InterPro"/>
</dbReference>
<evidence type="ECO:0000256" key="1">
    <source>
        <dbReference type="ARBA" id="ARBA00004651"/>
    </source>
</evidence>
<evidence type="ECO:0000256" key="3">
    <source>
        <dbReference type="ARBA" id="ARBA00022475"/>
    </source>
</evidence>
<organism evidence="7 8">
    <name type="scientific">Neoroseomonas alkaliterrae</name>
    <dbReference type="NCBI Taxonomy" id="1452450"/>
    <lineage>
        <taxon>Bacteria</taxon>
        <taxon>Pseudomonadati</taxon>
        <taxon>Pseudomonadota</taxon>
        <taxon>Alphaproteobacteria</taxon>
        <taxon>Acetobacterales</taxon>
        <taxon>Acetobacteraceae</taxon>
        <taxon>Neoroseomonas</taxon>
    </lineage>
</organism>
<accession>A0A840XHW9</accession>
<dbReference type="EMBL" id="JACIJE010000001">
    <property type="protein sequence ID" value="MBB5688048.1"/>
    <property type="molecule type" value="Genomic_DNA"/>
</dbReference>
<reference evidence="7 8" key="1">
    <citation type="submission" date="2020-08" db="EMBL/GenBank/DDBJ databases">
        <title>Genomic Encyclopedia of Type Strains, Phase IV (KMG-IV): sequencing the most valuable type-strain genomes for metagenomic binning, comparative biology and taxonomic classification.</title>
        <authorList>
            <person name="Goeker M."/>
        </authorList>
    </citation>
    <scope>NUCLEOTIDE SEQUENCE [LARGE SCALE GENOMIC DNA]</scope>
    <source>
        <strain evidence="7 8">DSM 25895</strain>
    </source>
</reference>
<dbReference type="Proteomes" id="UP000562254">
    <property type="component" value="Unassembled WGS sequence"/>
</dbReference>
<comment type="similarity">
    <text evidence="2">Belongs to the CPA3 antiporters (TC 2.A.63) subunit E family.</text>
</comment>
<dbReference type="AlphaFoldDB" id="A0A840XHW9"/>
<comment type="caution">
    <text evidence="7">The sequence shown here is derived from an EMBL/GenBank/DDBJ whole genome shotgun (WGS) entry which is preliminary data.</text>
</comment>
<dbReference type="PANTHER" id="PTHR34584:SF1">
    <property type="entry name" value="NA(+)_H(+) ANTIPORTER SUBUNIT E1"/>
    <property type="match status" value="1"/>
</dbReference>
<evidence type="ECO:0000256" key="6">
    <source>
        <dbReference type="ARBA" id="ARBA00023136"/>
    </source>
</evidence>
<evidence type="ECO:0000256" key="5">
    <source>
        <dbReference type="ARBA" id="ARBA00022989"/>
    </source>
</evidence>
<name>A0A840XHW9_9PROT</name>
<protein>
    <submittedName>
        <fullName evidence="7">Multicomponent Na+:H+ antiporter subunit E</fullName>
    </submittedName>
</protein>
<evidence type="ECO:0000256" key="4">
    <source>
        <dbReference type="ARBA" id="ARBA00022692"/>
    </source>
</evidence>
<sequence length="113" mass="12927">MSRARPWNLLAWIWLGVIFLREFVLSAFDVMRATLAPRPDLRPGVVAAPLRLRSRLGITWLANMVSLTPGTTSLHVSKDERILYVHAMDARDPEAVRRAITERLERPTMRVLP</sequence>
<evidence type="ECO:0000256" key="2">
    <source>
        <dbReference type="ARBA" id="ARBA00006228"/>
    </source>
</evidence>
<dbReference type="RefSeq" id="WP_184480340.1">
    <property type="nucleotide sequence ID" value="NZ_JAAEDJ010000034.1"/>
</dbReference>
<keyword evidence="4" id="KW-0812">Transmembrane</keyword>
<dbReference type="InterPro" id="IPR002758">
    <property type="entry name" value="Cation_antiport_E"/>
</dbReference>
<comment type="subcellular location">
    <subcellularLocation>
        <location evidence="1">Cell membrane</location>
        <topology evidence="1">Multi-pass membrane protein</topology>
    </subcellularLocation>
</comment>
<keyword evidence="6" id="KW-0472">Membrane</keyword>
<evidence type="ECO:0000313" key="7">
    <source>
        <dbReference type="EMBL" id="MBB5688048.1"/>
    </source>
</evidence>
<dbReference type="PANTHER" id="PTHR34584">
    <property type="entry name" value="NA(+)/H(+) ANTIPORTER SUBUNIT E1"/>
    <property type="match status" value="1"/>
</dbReference>
<keyword evidence="8" id="KW-1185">Reference proteome</keyword>
<dbReference type="GO" id="GO:0005886">
    <property type="term" value="C:plasma membrane"/>
    <property type="evidence" value="ECO:0007669"/>
    <property type="project" value="UniProtKB-SubCell"/>
</dbReference>
<evidence type="ECO:0000313" key="8">
    <source>
        <dbReference type="Proteomes" id="UP000562254"/>
    </source>
</evidence>
<dbReference type="Pfam" id="PF01899">
    <property type="entry name" value="MNHE"/>
    <property type="match status" value="1"/>
</dbReference>
<keyword evidence="3" id="KW-1003">Cell membrane</keyword>
<proteinExistence type="inferred from homology"/>
<keyword evidence="5" id="KW-1133">Transmembrane helix</keyword>